<name>A0A0E9XZI1_ANGAN</name>
<accession>A0A0E9XZI1</accession>
<reference evidence="1" key="2">
    <citation type="journal article" date="2015" name="Fish Shellfish Immunol.">
        <title>Early steps in the European eel (Anguilla anguilla)-Vibrio vulnificus interaction in the gills: Role of the RtxA13 toxin.</title>
        <authorList>
            <person name="Callol A."/>
            <person name="Pajuelo D."/>
            <person name="Ebbesson L."/>
            <person name="Teles M."/>
            <person name="MacKenzie S."/>
            <person name="Amaro C."/>
        </authorList>
    </citation>
    <scope>NUCLEOTIDE SEQUENCE</scope>
</reference>
<proteinExistence type="predicted"/>
<protein>
    <submittedName>
        <fullName evidence="1">Uncharacterized protein</fullName>
    </submittedName>
</protein>
<evidence type="ECO:0000313" key="1">
    <source>
        <dbReference type="EMBL" id="JAI07104.1"/>
    </source>
</evidence>
<sequence length="13" mass="1502">MTCQQFYAVAKVI</sequence>
<organism evidence="1">
    <name type="scientific">Anguilla anguilla</name>
    <name type="common">European freshwater eel</name>
    <name type="synonym">Muraena anguilla</name>
    <dbReference type="NCBI Taxonomy" id="7936"/>
    <lineage>
        <taxon>Eukaryota</taxon>
        <taxon>Metazoa</taxon>
        <taxon>Chordata</taxon>
        <taxon>Craniata</taxon>
        <taxon>Vertebrata</taxon>
        <taxon>Euteleostomi</taxon>
        <taxon>Actinopterygii</taxon>
        <taxon>Neopterygii</taxon>
        <taxon>Teleostei</taxon>
        <taxon>Anguilliformes</taxon>
        <taxon>Anguillidae</taxon>
        <taxon>Anguilla</taxon>
    </lineage>
</organism>
<reference evidence="1" key="1">
    <citation type="submission" date="2014-11" db="EMBL/GenBank/DDBJ databases">
        <authorList>
            <person name="Amaro Gonzalez C."/>
        </authorList>
    </citation>
    <scope>NUCLEOTIDE SEQUENCE</scope>
</reference>
<dbReference type="EMBL" id="GBXM01001474">
    <property type="protein sequence ID" value="JAI07104.1"/>
    <property type="molecule type" value="Transcribed_RNA"/>
</dbReference>